<protein>
    <submittedName>
        <fullName evidence="2">Uncharacterized protein</fullName>
    </submittedName>
</protein>
<evidence type="ECO:0000256" key="1">
    <source>
        <dbReference type="SAM" id="MobiDB-lite"/>
    </source>
</evidence>
<reference evidence="2 3" key="1">
    <citation type="journal article" date="2021" name="MBio">
        <title>A New Model Trypanosomatid, Novymonas esmeraldas: Genomic Perception of Its 'Candidatus Pandoraea novymonadis' Endosymbiont.</title>
        <authorList>
            <person name="Zakharova A."/>
            <person name="Saura A."/>
            <person name="Butenko A."/>
            <person name="Podesvova L."/>
            <person name="Warmusova S."/>
            <person name="Kostygov A.Y."/>
            <person name="Nenarokova A."/>
            <person name="Lukes J."/>
            <person name="Opperdoes F.R."/>
            <person name="Yurchenko V."/>
        </authorList>
    </citation>
    <scope>NUCLEOTIDE SEQUENCE [LARGE SCALE GENOMIC DNA]</scope>
    <source>
        <strain evidence="2 3">E262AT.01</strain>
    </source>
</reference>
<evidence type="ECO:0000313" key="3">
    <source>
        <dbReference type="Proteomes" id="UP001430356"/>
    </source>
</evidence>
<dbReference type="EMBL" id="JAECZO010000219">
    <property type="protein sequence ID" value="KAK7199138.1"/>
    <property type="molecule type" value="Genomic_DNA"/>
</dbReference>
<evidence type="ECO:0000313" key="2">
    <source>
        <dbReference type="EMBL" id="KAK7199138.1"/>
    </source>
</evidence>
<proteinExistence type="predicted"/>
<accession>A0AAW0EYT6</accession>
<gene>
    <name evidence="2" type="ORF">NESM_000883400</name>
</gene>
<name>A0AAW0EYT6_9TRYP</name>
<sequence length="317" mass="33749">MADAAAPKDGHMPVADLMSNLKELASLKESPSAEEYTAARAELFARFCSTDGPQGGQGGRTEKKAAALSWDVGSMSKESMARVHPWAPLFVRSEVERARIADAFKSSAAWEYLETLMVERARAGTLAPLEIPLLSQLVCKGNKEWAAFFVANLILTTPHGTAYAVHNVDMLMRMEEGVRAAKAAAVLAYPGPIHHPSKTHDLNMGLLYPGGSEALLGGGVSPMGAFELEGLWGGTYLAPIVNAEGEEIGRLDLSDLEGYLGASQASTDKNFRELGGKLRKLLEAATTPAAPAWRRKKPQRKGMYGGGADGAGADPKN</sequence>
<comment type="caution">
    <text evidence="2">The sequence shown here is derived from an EMBL/GenBank/DDBJ whole genome shotgun (WGS) entry which is preliminary data.</text>
</comment>
<organism evidence="2 3">
    <name type="scientific">Novymonas esmeraldas</name>
    <dbReference type="NCBI Taxonomy" id="1808958"/>
    <lineage>
        <taxon>Eukaryota</taxon>
        <taxon>Discoba</taxon>
        <taxon>Euglenozoa</taxon>
        <taxon>Kinetoplastea</taxon>
        <taxon>Metakinetoplastina</taxon>
        <taxon>Trypanosomatida</taxon>
        <taxon>Trypanosomatidae</taxon>
        <taxon>Novymonas</taxon>
    </lineage>
</organism>
<keyword evidence="3" id="KW-1185">Reference proteome</keyword>
<dbReference type="Proteomes" id="UP001430356">
    <property type="component" value="Unassembled WGS sequence"/>
</dbReference>
<dbReference type="AlphaFoldDB" id="A0AAW0EYT6"/>
<feature type="region of interest" description="Disordered" evidence="1">
    <location>
        <begin position="287"/>
        <end position="317"/>
    </location>
</feature>